<sequence length="299" mass="31701">MNTFLLAVAGGCMLAAGLWFALLPRLSRPSLAELLQEPTTAVSEPATESAERPGWSSRLGSPGVPLLSALGLPTQRTRRRLAACDRDVPGYLSQKAAMAALTLVAPPVIGTVLTALGLAFSPVFGALVWVVFAAVLWMAPDLEVRDQARERSEQMRHTIAAVCDLVVISLAGGAGVTGALDDATRASDTWAMRRIRTALYTATIRHEPAWTALEELGERYDVPAATELAASLRLAGADGARVRASLAAKATSLRTQHLAELEAQAQSATERMSLPTVLLFAGFLILIGYPALHLILTSL</sequence>
<organism evidence="9 10">
    <name type="scientific">Nocardiopsis akebiae</name>
    <dbReference type="NCBI Taxonomy" id="2831968"/>
    <lineage>
        <taxon>Bacteria</taxon>
        <taxon>Bacillati</taxon>
        <taxon>Actinomycetota</taxon>
        <taxon>Actinomycetes</taxon>
        <taxon>Streptosporangiales</taxon>
        <taxon>Nocardiopsidaceae</taxon>
        <taxon>Nocardiopsis</taxon>
    </lineage>
</organism>
<evidence type="ECO:0000256" key="2">
    <source>
        <dbReference type="ARBA" id="ARBA00022475"/>
    </source>
</evidence>
<dbReference type="EMBL" id="CP074132">
    <property type="protein sequence ID" value="QUX30635.1"/>
    <property type="molecule type" value="Genomic_DNA"/>
</dbReference>
<evidence type="ECO:0000256" key="6">
    <source>
        <dbReference type="SAM" id="MobiDB-lite"/>
    </source>
</evidence>
<evidence type="ECO:0000256" key="3">
    <source>
        <dbReference type="ARBA" id="ARBA00022692"/>
    </source>
</evidence>
<protein>
    <submittedName>
        <fullName evidence="9">Type II secretion system F family protein</fullName>
    </submittedName>
</protein>
<feature type="transmembrane region" description="Helical" evidence="7">
    <location>
        <begin position="159"/>
        <end position="180"/>
    </location>
</feature>
<feature type="transmembrane region" description="Helical" evidence="7">
    <location>
        <begin position="277"/>
        <end position="296"/>
    </location>
</feature>
<feature type="transmembrane region" description="Helical" evidence="7">
    <location>
        <begin position="108"/>
        <end position="138"/>
    </location>
</feature>
<comment type="subcellular location">
    <subcellularLocation>
        <location evidence="1">Cell membrane</location>
        <topology evidence="1">Multi-pass membrane protein</topology>
    </subcellularLocation>
</comment>
<evidence type="ECO:0000256" key="5">
    <source>
        <dbReference type="ARBA" id="ARBA00023136"/>
    </source>
</evidence>
<keyword evidence="2" id="KW-1003">Cell membrane</keyword>
<proteinExistence type="predicted"/>
<dbReference type="Proteomes" id="UP000678016">
    <property type="component" value="Chromosome"/>
</dbReference>
<feature type="domain" description="Type II secretion system protein GspF" evidence="8">
    <location>
        <begin position="163"/>
        <end position="290"/>
    </location>
</feature>
<feature type="region of interest" description="Disordered" evidence="6">
    <location>
        <begin position="37"/>
        <end position="60"/>
    </location>
</feature>
<reference evidence="10" key="1">
    <citation type="submission" date="2021-05" db="EMBL/GenBank/DDBJ databases">
        <title>Direct Submission.</title>
        <authorList>
            <person name="Li K."/>
            <person name="Gao J."/>
        </authorList>
    </citation>
    <scope>NUCLEOTIDE SEQUENCE [LARGE SCALE GENOMIC DNA]</scope>
    <source>
        <strain evidence="10">HDS12</strain>
    </source>
</reference>
<keyword evidence="3 7" id="KW-0812">Transmembrane</keyword>
<name>A0ABX8C879_9ACTN</name>
<dbReference type="PANTHER" id="PTHR35007:SF1">
    <property type="entry name" value="PILUS ASSEMBLY PROTEIN"/>
    <property type="match status" value="1"/>
</dbReference>
<dbReference type="PANTHER" id="PTHR35007">
    <property type="entry name" value="INTEGRAL MEMBRANE PROTEIN-RELATED"/>
    <property type="match status" value="1"/>
</dbReference>
<evidence type="ECO:0000313" key="9">
    <source>
        <dbReference type="EMBL" id="QUX30635.1"/>
    </source>
</evidence>
<dbReference type="RefSeq" id="WP_212643386.1">
    <property type="nucleotide sequence ID" value="NZ_CP074132.1"/>
</dbReference>
<keyword evidence="4 7" id="KW-1133">Transmembrane helix</keyword>
<gene>
    <name evidence="9" type="ORF">KGD83_09080</name>
</gene>
<evidence type="ECO:0000256" key="1">
    <source>
        <dbReference type="ARBA" id="ARBA00004651"/>
    </source>
</evidence>
<evidence type="ECO:0000256" key="4">
    <source>
        <dbReference type="ARBA" id="ARBA00022989"/>
    </source>
</evidence>
<dbReference type="InterPro" id="IPR018076">
    <property type="entry name" value="T2SS_GspF_dom"/>
</dbReference>
<evidence type="ECO:0000256" key="7">
    <source>
        <dbReference type="SAM" id="Phobius"/>
    </source>
</evidence>
<accession>A0ABX8C879</accession>
<evidence type="ECO:0000259" key="8">
    <source>
        <dbReference type="Pfam" id="PF00482"/>
    </source>
</evidence>
<keyword evidence="10" id="KW-1185">Reference proteome</keyword>
<dbReference type="Pfam" id="PF00482">
    <property type="entry name" value="T2SSF"/>
    <property type="match status" value="1"/>
</dbReference>
<keyword evidence="5 7" id="KW-0472">Membrane</keyword>
<evidence type="ECO:0000313" key="10">
    <source>
        <dbReference type="Proteomes" id="UP000678016"/>
    </source>
</evidence>